<dbReference type="PANTHER" id="PTHR24399">
    <property type="entry name" value="ZINC FINGER AND BTB DOMAIN-CONTAINING"/>
    <property type="match status" value="1"/>
</dbReference>
<feature type="region of interest" description="Disordered" evidence="10">
    <location>
        <begin position="686"/>
        <end position="715"/>
    </location>
</feature>
<evidence type="ECO:0000256" key="9">
    <source>
        <dbReference type="PROSITE-ProRule" id="PRU00042"/>
    </source>
</evidence>
<evidence type="ECO:0000256" key="1">
    <source>
        <dbReference type="ARBA" id="ARBA00004123"/>
    </source>
</evidence>
<feature type="non-terminal residue" evidence="12">
    <location>
        <position position="1"/>
    </location>
</feature>
<dbReference type="GO" id="GO:0000978">
    <property type="term" value="F:RNA polymerase II cis-regulatory region sequence-specific DNA binding"/>
    <property type="evidence" value="ECO:0007669"/>
    <property type="project" value="TreeGrafter"/>
</dbReference>
<sequence>DDDEVLMSKHVCLSCFNIAVDVQAFIDSSINFQKTTIRQIFPEHKLVETQDITLIQAPFGSLRKESEIVEHHINDDGKVDEPVLKSQDLLQNGCFLETSNVLLKSKFATTDKEEDIAEGNIASDFQESPDSVNADVSHSNVKVTINSSELGVIDQVSKDEIPSVHNEHVPELPSISTEFQTDPSVKTDVKITDEGDKVSNCSKEDACDTAHSPLASQRQSTNSTNSSTNKSKKAKVVVDRQEKGKESSKTCPVCSKSFPRQSQLKSHLVSHSGTRPFECKICHTKFKYRRNLVEHSSIHNEIPSFICSKCGLTFKQRSNLLKHERIHREKDKHCYRCPHCNNQYTQSSHLRTHIRNVHENNKGHKCDVCDAVVLCQSSLRRHMATVHANSAKFVCPHCNKGFNNNQNYQGHLRRHSGERPYSCSTCTKTFTTTKALSRHRLIHQGIKSHKCIHCSKAFYELCDLKKHAKRHLKRVKKSNKSLAPSKAGENASNSTTQVVTGMNSLNLMVLTESLLFSEPQPLLETSAPRVTEILLPDGKLGTPKEVTAQPLLGPEVIEANPPNLQQSSMELSKISNMLQPGEEVLTPSPLLPATPVLSAENVEAISVLADTAVLQPPETKTVIATPIDPSRVLQPTDMGVEEELPRPENRDVSLEAQEASQCSSSTDGPTMVVLSSVGASSEYLPVAEQESHTGNSEIDGARHQQGERILSHATW</sequence>
<dbReference type="Pfam" id="PF00096">
    <property type="entry name" value="zf-C2H2"/>
    <property type="match status" value="3"/>
</dbReference>
<keyword evidence="8" id="KW-0539">Nucleus</keyword>
<keyword evidence="5" id="KW-0862">Zinc</keyword>
<feature type="domain" description="C2H2-type" evidence="11">
    <location>
        <begin position="249"/>
        <end position="276"/>
    </location>
</feature>
<reference evidence="12 13" key="1">
    <citation type="submission" date="2018-04" db="EMBL/GenBank/DDBJ databases">
        <authorList>
            <person name="Zhang X."/>
            <person name="Yuan J."/>
            <person name="Li F."/>
            <person name="Xiang J."/>
        </authorList>
    </citation>
    <scope>NUCLEOTIDE SEQUENCE [LARGE SCALE GENOMIC DNA]</scope>
    <source>
        <tissue evidence="12">Muscle</tissue>
    </source>
</reference>
<feature type="compositionally biased region" description="Basic and acidic residues" evidence="10">
    <location>
        <begin position="643"/>
        <end position="653"/>
    </location>
</feature>
<dbReference type="Pfam" id="PF12171">
    <property type="entry name" value="zf-C2H2_jaz"/>
    <property type="match status" value="1"/>
</dbReference>
<keyword evidence="6" id="KW-0805">Transcription regulation</keyword>
<dbReference type="Proteomes" id="UP000283509">
    <property type="component" value="Unassembled WGS sequence"/>
</dbReference>
<reference evidence="12 13" key="2">
    <citation type="submission" date="2019-01" db="EMBL/GenBank/DDBJ databases">
        <title>The decoding of complex shrimp genome reveals the adaptation for benthos swimmer, frequently molting mechanism and breeding impact on genome.</title>
        <authorList>
            <person name="Sun Y."/>
            <person name="Gao Y."/>
            <person name="Yu Y."/>
        </authorList>
    </citation>
    <scope>NUCLEOTIDE SEQUENCE [LARGE SCALE GENOMIC DNA]</scope>
    <source>
        <tissue evidence="12">Muscle</tissue>
    </source>
</reference>
<evidence type="ECO:0000256" key="2">
    <source>
        <dbReference type="ARBA" id="ARBA00022723"/>
    </source>
</evidence>
<dbReference type="STRING" id="6689.A0A3R7SPM7"/>
<comment type="subcellular location">
    <subcellularLocation>
        <location evidence="1">Nucleus</location>
    </subcellularLocation>
</comment>
<dbReference type="SUPFAM" id="SSF57667">
    <property type="entry name" value="beta-beta-alpha zinc fingers"/>
    <property type="match status" value="5"/>
</dbReference>
<gene>
    <name evidence="12" type="ORF">C7M84_012061</name>
</gene>
<comment type="caution">
    <text evidence="12">The sequence shown here is derived from an EMBL/GenBank/DDBJ whole genome shotgun (WGS) entry which is preliminary data.</text>
</comment>
<dbReference type="PROSITE" id="PS50157">
    <property type="entry name" value="ZINC_FINGER_C2H2_2"/>
    <property type="match status" value="8"/>
</dbReference>
<feature type="region of interest" description="Disordered" evidence="10">
    <location>
        <begin position="196"/>
        <end position="244"/>
    </location>
</feature>
<keyword evidence="13" id="KW-1185">Reference proteome</keyword>
<evidence type="ECO:0000256" key="8">
    <source>
        <dbReference type="ARBA" id="ARBA00023242"/>
    </source>
</evidence>
<feature type="domain" description="C2H2-type" evidence="11">
    <location>
        <begin position="449"/>
        <end position="476"/>
    </location>
</feature>
<dbReference type="FunFam" id="3.30.160.60:FF:000688">
    <property type="entry name" value="zinc finger protein 197 isoform X1"/>
    <property type="match status" value="1"/>
</dbReference>
<feature type="region of interest" description="Disordered" evidence="10">
    <location>
        <begin position="475"/>
        <end position="494"/>
    </location>
</feature>
<evidence type="ECO:0000256" key="5">
    <source>
        <dbReference type="ARBA" id="ARBA00022833"/>
    </source>
</evidence>
<keyword evidence="3" id="KW-0677">Repeat</keyword>
<dbReference type="SMART" id="SM00355">
    <property type="entry name" value="ZnF_C2H2"/>
    <property type="match status" value="8"/>
</dbReference>
<dbReference type="PROSITE" id="PS00028">
    <property type="entry name" value="ZINC_FINGER_C2H2_1"/>
    <property type="match status" value="7"/>
</dbReference>
<evidence type="ECO:0000256" key="4">
    <source>
        <dbReference type="ARBA" id="ARBA00022771"/>
    </source>
</evidence>
<dbReference type="GO" id="GO:0008270">
    <property type="term" value="F:zinc ion binding"/>
    <property type="evidence" value="ECO:0007669"/>
    <property type="project" value="UniProtKB-KW"/>
</dbReference>
<feature type="domain" description="C2H2-type" evidence="11">
    <location>
        <begin position="277"/>
        <end position="304"/>
    </location>
</feature>
<feature type="domain" description="C2H2-type" evidence="11">
    <location>
        <begin position="364"/>
        <end position="392"/>
    </location>
</feature>
<protein>
    <submittedName>
        <fullName evidence="12">Putative zinc finger protein 1-like isoform X1</fullName>
    </submittedName>
</protein>
<evidence type="ECO:0000256" key="10">
    <source>
        <dbReference type="SAM" id="MobiDB-lite"/>
    </source>
</evidence>
<proteinExistence type="predicted"/>
<name>A0A3R7SPM7_PENVA</name>
<dbReference type="InterPro" id="IPR036236">
    <property type="entry name" value="Znf_C2H2_sf"/>
</dbReference>
<dbReference type="EMBL" id="QCYY01002525">
    <property type="protein sequence ID" value="ROT69718.1"/>
    <property type="molecule type" value="Genomic_DNA"/>
</dbReference>
<feature type="compositionally biased region" description="Basic and acidic residues" evidence="10">
    <location>
        <begin position="699"/>
        <end position="715"/>
    </location>
</feature>
<feature type="domain" description="C2H2-type" evidence="11">
    <location>
        <begin position="335"/>
        <end position="363"/>
    </location>
</feature>
<dbReference type="Pfam" id="PF12874">
    <property type="entry name" value="zf-met"/>
    <property type="match status" value="1"/>
</dbReference>
<feature type="compositionally biased region" description="Basic and acidic residues" evidence="10">
    <location>
        <begin position="196"/>
        <end position="208"/>
    </location>
</feature>
<keyword evidence="2" id="KW-0479">Metal-binding</keyword>
<evidence type="ECO:0000256" key="3">
    <source>
        <dbReference type="ARBA" id="ARBA00022737"/>
    </source>
</evidence>
<feature type="region of interest" description="Disordered" evidence="10">
    <location>
        <begin position="630"/>
        <end position="670"/>
    </location>
</feature>
<feature type="compositionally biased region" description="Low complexity" evidence="10">
    <location>
        <begin position="220"/>
        <end position="229"/>
    </location>
</feature>
<dbReference type="GO" id="GO:0001227">
    <property type="term" value="F:DNA-binding transcription repressor activity, RNA polymerase II-specific"/>
    <property type="evidence" value="ECO:0007669"/>
    <property type="project" value="TreeGrafter"/>
</dbReference>
<dbReference type="PANTHER" id="PTHR24399:SF70">
    <property type="entry name" value="C2H2-TYPE DOMAIN-CONTAINING PROTEIN"/>
    <property type="match status" value="1"/>
</dbReference>
<dbReference type="Gene3D" id="3.30.160.60">
    <property type="entry name" value="Classic Zinc Finger"/>
    <property type="match status" value="6"/>
</dbReference>
<dbReference type="AlphaFoldDB" id="A0A3R7SPM7"/>
<feature type="domain" description="C2H2-type" evidence="11">
    <location>
        <begin position="421"/>
        <end position="448"/>
    </location>
</feature>
<feature type="domain" description="C2H2-type" evidence="11">
    <location>
        <begin position="393"/>
        <end position="420"/>
    </location>
</feature>
<dbReference type="OrthoDB" id="6077919at2759"/>
<evidence type="ECO:0000259" key="11">
    <source>
        <dbReference type="PROSITE" id="PS50157"/>
    </source>
</evidence>
<dbReference type="InterPro" id="IPR022755">
    <property type="entry name" value="Znf_C2H2_jaz"/>
</dbReference>
<evidence type="ECO:0000256" key="6">
    <source>
        <dbReference type="ARBA" id="ARBA00023015"/>
    </source>
</evidence>
<dbReference type="GO" id="GO:0005654">
    <property type="term" value="C:nucleoplasm"/>
    <property type="evidence" value="ECO:0007669"/>
    <property type="project" value="TreeGrafter"/>
</dbReference>
<organism evidence="12 13">
    <name type="scientific">Penaeus vannamei</name>
    <name type="common">Whiteleg shrimp</name>
    <name type="synonym">Litopenaeus vannamei</name>
    <dbReference type="NCBI Taxonomy" id="6689"/>
    <lineage>
        <taxon>Eukaryota</taxon>
        <taxon>Metazoa</taxon>
        <taxon>Ecdysozoa</taxon>
        <taxon>Arthropoda</taxon>
        <taxon>Crustacea</taxon>
        <taxon>Multicrustacea</taxon>
        <taxon>Malacostraca</taxon>
        <taxon>Eumalacostraca</taxon>
        <taxon>Eucarida</taxon>
        <taxon>Decapoda</taxon>
        <taxon>Dendrobranchiata</taxon>
        <taxon>Penaeoidea</taxon>
        <taxon>Penaeidae</taxon>
        <taxon>Penaeus</taxon>
    </lineage>
</organism>
<feature type="compositionally biased region" description="Polar residues" evidence="10">
    <location>
        <begin position="658"/>
        <end position="668"/>
    </location>
</feature>
<dbReference type="InterPro" id="IPR013087">
    <property type="entry name" value="Znf_C2H2_type"/>
</dbReference>
<feature type="domain" description="C2H2-type" evidence="11">
    <location>
        <begin position="305"/>
        <end position="332"/>
    </location>
</feature>
<keyword evidence="7" id="KW-0804">Transcription</keyword>
<evidence type="ECO:0000313" key="13">
    <source>
        <dbReference type="Proteomes" id="UP000283509"/>
    </source>
</evidence>
<evidence type="ECO:0000256" key="7">
    <source>
        <dbReference type="ARBA" id="ARBA00023163"/>
    </source>
</evidence>
<accession>A0A3R7SPM7</accession>
<keyword evidence="4 9" id="KW-0863">Zinc-finger</keyword>
<evidence type="ECO:0000313" key="12">
    <source>
        <dbReference type="EMBL" id="ROT69718.1"/>
    </source>
</evidence>